<comment type="caution">
    <text evidence="2">The sequence shown here is derived from an EMBL/GenBank/DDBJ whole genome shotgun (WGS) entry which is preliminary data.</text>
</comment>
<organism evidence="2 3">
    <name type="scientific">Tribonema minus</name>
    <dbReference type="NCBI Taxonomy" id="303371"/>
    <lineage>
        <taxon>Eukaryota</taxon>
        <taxon>Sar</taxon>
        <taxon>Stramenopiles</taxon>
        <taxon>Ochrophyta</taxon>
        <taxon>PX clade</taxon>
        <taxon>Xanthophyceae</taxon>
        <taxon>Tribonematales</taxon>
        <taxon>Tribonemataceae</taxon>
        <taxon>Tribonema</taxon>
    </lineage>
</organism>
<sequence length="349" mass="35195">MRSENHQRVGVIAAQAKSIAARRLHSGRHDRPPPPSSAPSPRSYLCTPRHNICAPLPAPAPHRARSLAAVQDAVQALHLAMHTPEGGSGGGAGVGAGDKLYADPSLLFAHAALPSLQSLEVDVPLSESWVGSLAAGIAARRLPALRELHLRGAAGPCATCYMWATSRPLLQLAHALGGGGAPALRAFTLANADIGGLREARFTAGVGPAGAASGVSTAFGMLVEALATGAPQLGALSFSGCSFGGGGSSGGGGGGDAVMGALCQWMPRMAALSALSLRGARGVSDDSLQMLSVALALRSSAAGGVPATTVRKALHLLDLGGVSCYDDPSPADRAPLFRSMGEYVVAIKY</sequence>
<proteinExistence type="predicted"/>
<gene>
    <name evidence="2" type="ORF">JKP88DRAFT_267845</name>
</gene>
<name>A0A836CJA9_9STRA</name>
<dbReference type="InterPro" id="IPR032675">
    <property type="entry name" value="LRR_dom_sf"/>
</dbReference>
<dbReference type="Proteomes" id="UP000664859">
    <property type="component" value="Unassembled WGS sequence"/>
</dbReference>
<evidence type="ECO:0000313" key="2">
    <source>
        <dbReference type="EMBL" id="KAG5187554.1"/>
    </source>
</evidence>
<dbReference type="Gene3D" id="3.80.10.10">
    <property type="entry name" value="Ribonuclease Inhibitor"/>
    <property type="match status" value="1"/>
</dbReference>
<dbReference type="EMBL" id="JAFCMP010000088">
    <property type="protein sequence ID" value="KAG5187554.1"/>
    <property type="molecule type" value="Genomic_DNA"/>
</dbReference>
<evidence type="ECO:0000313" key="3">
    <source>
        <dbReference type="Proteomes" id="UP000664859"/>
    </source>
</evidence>
<accession>A0A836CJA9</accession>
<keyword evidence="3" id="KW-1185">Reference proteome</keyword>
<feature type="region of interest" description="Disordered" evidence="1">
    <location>
        <begin position="23"/>
        <end position="44"/>
    </location>
</feature>
<reference evidence="2" key="1">
    <citation type="submission" date="2021-02" db="EMBL/GenBank/DDBJ databases">
        <title>First Annotated Genome of the Yellow-green Alga Tribonema minus.</title>
        <authorList>
            <person name="Mahan K.M."/>
        </authorList>
    </citation>
    <scope>NUCLEOTIDE SEQUENCE</scope>
    <source>
        <strain evidence="2">UTEX B ZZ1240</strain>
    </source>
</reference>
<protein>
    <submittedName>
        <fullName evidence="2">Uncharacterized protein</fullName>
    </submittedName>
</protein>
<dbReference type="AlphaFoldDB" id="A0A836CJA9"/>
<evidence type="ECO:0000256" key="1">
    <source>
        <dbReference type="SAM" id="MobiDB-lite"/>
    </source>
</evidence>